<sequence>FIRSAKWSPDGTLVATNTDNNTLRLYDLTDVVSQYATQTQGAKTSLSTIMQISHGETLLDYAWYPYMNQHAPATCCLIESTSDHPLHLRDSNSGGVRASYAAYNAKELLMTASSTAFSGDGSSVFGGYTNYIARFDVQRPGTPVDLASTSPSRRSRGGLKGIVSCLVPAPGSMPTGMLGCASFSGQIGLVHSTTDMKEMTVWRMPEEYRCCGITELKWAPDGMHLWAASRQSSHIVAWDIRDLRGPFATMPRACPTQQRMSFDFDAAGTQLVAGETDGSITFHDIQDQRPPVRIAAHGDLVAGVSAHPFYPLLATASGQRHF</sequence>
<feature type="non-terminal residue" evidence="2">
    <location>
        <position position="322"/>
    </location>
</feature>
<dbReference type="PANTHER" id="PTHR13211">
    <property type="entry name" value="TELOMERASE CAJAL BODY PROTEIN 1"/>
    <property type="match status" value="1"/>
</dbReference>
<organism evidence="2 3">
    <name type="scientific">Coemansia reversa (strain ATCC 12441 / NRRL 1564)</name>
    <dbReference type="NCBI Taxonomy" id="763665"/>
    <lineage>
        <taxon>Eukaryota</taxon>
        <taxon>Fungi</taxon>
        <taxon>Fungi incertae sedis</taxon>
        <taxon>Zoopagomycota</taxon>
        <taxon>Kickxellomycotina</taxon>
        <taxon>Kickxellomycetes</taxon>
        <taxon>Kickxellales</taxon>
        <taxon>Kickxellaceae</taxon>
        <taxon>Coemansia</taxon>
    </lineage>
</organism>
<feature type="repeat" description="WD" evidence="1">
    <location>
        <begin position="1"/>
        <end position="28"/>
    </location>
</feature>
<name>A0A2G5BBH4_COERN</name>
<keyword evidence="3" id="KW-1185">Reference proteome</keyword>
<dbReference type="EMBL" id="KZ303500">
    <property type="protein sequence ID" value="PIA16368.1"/>
    <property type="molecule type" value="Genomic_DNA"/>
</dbReference>
<reference evidence="2 3" key="1">
    <citation type="journal article" date="2015" name="Genome Biol. Evol.">
        <title>Phylogenomic analyses indicate that early fungi evolved digesting cell walls of algal ancestors of land plants.</title>
        <authorList>
            <person name="Chang Y."/>
            <person name="Wang S."/>
            <person name="Sekimoto S."/>
            <person name="Aerts A.L."/>
            <person name="Choi C."/>
            <person name="Clum A."/>
            <person name="LaButti K.M."/>
            <person name="Lindquist E.A."/>
            <person name="Yee Ngan C."/>
            <person name="Ohm R.A."/>
            <person name="Salamov A.A."/>
            <person name="Grigoriev I.V."/>
            <person name="Spatafora J.W."/>
            <person name="Berbee M.L."/>
        </authorList>
    </citation>
    <scope>NUCLEOTIDE SEQUENCE [LARGE SCALE GENOMIC DNA]</scope>
    <source>
        <strain evidence="2 3">NRRL 1564</strain>
    </source>
</reference>
<dbReference type="SUPFAM" id="SSF50978">
    <property type="entry name" value="WD40 repeat-like"/>
    <property type="match status" value="1"/>
</dbReference>
<feature type="non-terminal residue" evidence="2">
    <location>
        <position position="1"/>
    </location>
</feature>
<dbReference type="InterPro" id="IPR051150">
    <property type="entry name" value="SWT21/TCAB1_mRNA_Telomere"/>
</dbReference>
<accession>A0A2G5BBH4</accession>
<gene>
    <name evidence="2" type="ORF">COEREDRAFT_26399</name>
</gene>
<dbReference type="InterPro" id="IPR001680">
    <property type="entry name" value="WD40_rpt"/>
</dbReference>
<dbReference type="Gene3D" id="2.130.10.10">
    <property type="entry name" value="YVTN repeat-like/Quinoprotein amine dehydrogenase"/>
    <property type="match status" value="1"/>
</dbReference>
<dbReference type="Proteomes" id="UP000242474">
    <property type="component" value="Unassembled WGS sequence"/>
</dbReference>
<dbReference type="Pfam" id="PF00400">
    <property type="entry name" value="WD40"/>
    <property type="match status" value="1"/>
</dbReference>
<evidence type="ECO:0000313" key="2">
    <source>
        <dbReference type="EMBL" id="PIA16368.1"/>
    </source>
</evidence>
<protein>
    <submittedName>
        <fullName evidence="2">WD40 repeat-like protein</fullName>
    </submittedName>
</protein>
<evidence type="ECO:0000256" key="1">
    <source>
        <dbReference type="PROSITE-ProRule" id="PRU00221"/>
    </source>
</evidence>
<evidence type="ECO:0000313" key="3">
    <source>
        <dbReference type="Proteomes" id="UP000242474"/>
    </source>
</evidence>
<dbReference type="STRING" id="763665.A0A2G5BBH4"/>
<dbReference type="PROSITE" id="PS50082">
    <property type="entry name" value="WD_REPEATS_2"/>
    <property type="match status" value="1"/>
</dbReference>
<dbReference type="OrthoDB" id="239865at2759"/>
<keyword evidence="1" id="KW-0853">WD repeat</keyword>
<dbReference type="PANTHER" id="PTHR13211:SF0">
    <property type="entry name" value="TELOMERASE CAJAL BODY PROTEIN 1"/>
    <property type="match status" value="1"/>
</dbReference>
<proteinExistence type="predicted"/>
<dbReference type="InterPro" id="IPR036322">
    <property type="entry name" value="WD40_repeat_dom_sf"/>
</dbReference>
<dbReference type="InterPro" id="IPR015943">
    <property type="entry name" value="WD40/YVTN_repeat-like_dom_sf"/>
</dbReference>
<dbReference type="AlphaFoldDB" id="A0A2G5BBH4"/>